<comment type="subcellular location">
    <subcellularLocation>
        <location evidence="1">Cell envelope</location>
    </subcellularLocation>
</comment>
<dbReference type="SUPFAM" id="SSF111369">
    <property type="entry name" value="HlyD-like secretion proteins"/>
    <property type="match status" value="1"/>
</dbReference>
<keyword evidence="7" id="KW-1185">Reference proteome</keyword>
<dbReference type="Pfam" id="PF25944">
    <property type="entry name" value="Beta-barrel_RND"/>
    <property type="match status" value="1"/>
</dbReference>
<sequence>MKQMSYFSLIVSLFLLTACQNQKGGQRQEQRAMPYPVVQVPQKTVTGYTSFPVSIEGTINSAVRAKVSGYITSVLVDEGQRVKKGQTLFEIETQALSQDAGAAKANMNVAQVEVEKLRPLVEKNIISKVQLSTAEAKLAQAKASYNSIVANIAYATIKSPVNGYVGSIPYRQGTLVSPADPMPLTTVSVTDEVYAFFAMNESDYLDFIQNTEGSTLSEKINNFPPVALELVNGSVYEKEGKIETVTGQVNPSTGTVSFRATFPNPSRLLANGSSGKIRIPIRYENAVVVPESATFEQQGRVYVYKLQGDTLAVSATVKVKDRVGSLAVITSGIKAGDMIVAKGVGKIRNNTPIVPQPMPFDSIANSLNVVFK</sequence>
<organism evidence="6 7">
    <name type="scientific">Saccharicrinis carchari</name>
    <dbReference type="NCBI Taxonomy" id="1168039"/>
    <lineage>
        <taxon>Bacteria</taxon>
        <taxon>Pseudomonadati</taxon>
        <taxon>Bacteroidota</taxon>
        <taxon>Bacteroidia</taxon>
        <taxon>Marinilabiliales</taxon>
        <taxon>Marinilabiliaceae</taxon>
        <taxon>Saccharicrinis</taxon>
    </lineage>
</organism>
<feature type="domain" description="Multidrug resistance protein MdtA-like C-terminal permuted SH3" evidence="5">
    <location>
        <begin position="285"/>
        <end position="345"/>
    </location>
</feature>
<dbReference type="Gene3D" id="2.40.420.20">
    <property type="match status" value="1"/>
</dbReference>
<protein>
    <submittedName>
        <fullName evidence="6">Membrane fusion protein, multidrug efflux system</fullName>
    </submittedName>
</protein>
<dbReference type="EMBL" id="FXTB01000004">
    <property type="protein sequence ID" value="SMO64183.1"/>
    <property type="molecule type" value="Genomic_DNA"/>
</dbReference>
<dbReference type="PANTHER" id="PTHR30158:SF23">
    <property type="entry name" value="MULTIDRUG RESISTANCE PROTEIN MEXA"/>
    <property type="match status" value="1"/>
</dbReference>
<evidence type="ECO:0000259" key="4">
    <source>
        <dbReference type="Pfam" id="PF25944"/>
    </source>
</evidence>
<dbReference type="Gene3D" id="2.40.50.100">
    <property type="match status" value="1"/>
</dbReference>
<accession>A0A521CXK7</accession>
<dbReference type="Gene3D" id="1.10.287.470">
    <property type="entry name" value="Helix hairpin bin"/>
    <property type="match status" value="1"/>
</dbReference>
<evidence type="ECO:0000256" key="1">
    <source>
        <dbReference type="ARBA" id="ARBA00004196"/>
    </source>
</evidence>
<evidence type="ECO:0000259" key="3">
    <source>
        <dbReference type="Pfam" id="PF25917"/>
    </source>
</evidence>
<gene>
    <name evidence="6" type="ORF">SAMN06265379_10423</name>
</gene>
<dbReference type="GO" id="GO:0022857">
    <property type="term" value="F:transmembrane transporter activity"/>
    <property type="evidence" value="ECO:0007669"/>
    <property type="project" value="InterPro"/>
</dbReference>
<evidence type="ECO:0000313" key="7">
    <source>
        <dbReference type="Proteomes" id="UP000319040"/>
    </source>
</evidence>
<dbReference type="InterPro" id="IPR058627">
    <property type="entry name" value="MdtA-like_C"/>
</dbReference>
<dbReference type="PANTHER" id="PTHR30158">
    <property type="entry name" value="ACRA/E-RELATED COMPONENT OF DRUG EFFLUX TRANSPORTER"/>
    <property type="match status" value="1"/>
</dbReference>
<dbReference type="GO" id="GO:0046677">
    <property type="term" value="P:response to antibiotic"/>
    <property type="evidence" value="ECO:0007669"/>
    <property type="project" value="TreeGrafter"/>
</dbReference>
<feature type="domain" description="Multidrug resistance protein MdtA-like barrel-sandwich hybrid" evidence="3">
    <location>
        <begin position="62"/>
        <end position="187"/>
    </location>
</feature>
<dbReference type="OrthoDB" id="9801814at2"/>
<dbReference type="GO" id="GO:0005886">
    <property type="term" value="C:plasma membrane"/>
    <property type="evidence" value="ECO:0007669"/>
    <property type="project" value="TreeGrafter"/>
</dbReference>
<name>A0A521CXK7_SACCC</name>
<comment type="similarity">
    <text evidence="2">Belongs to the membrane fusion protein (MFP) (TC 8.A.1) family.</text>
</comment>
<evidence type="ECO:0000256" key="2">
    <source>
        <dbReference type="ARBA" id="ARBA00009477"/>
    </source>
</evidence>
<evidence type="ECO:0000259" key="5">
    <source>
        <dbReference type="Pfam" id="PF25967"/>
    </source>
</evidence>
<dbReference type="PROSITE" id="PS51257">
    <property type="entry name" value="PROKAR_LIPOPROTEIN"/>
    <property type="match status" value="1"/>
</dbReference>
<dbReference type="NCBIfam" id="TIGR01730">
    <property type="entry name" value="RND_mfp"/>
    <property type="match status" value="1"/>
</dbReference>
<dbReference type="InterPro" id="IPR006143">
    <property type="entry name" value="RND_pump_MFP"/>
</dbReference>
<dbReference type="AlphaFoldDB" id="A0A521CXK7"/>
<dbReference type="GO" id="GO:0030313">
    <property type="term" value="C:cell envelope"/>
    <property type="evidence" value="ECO:0007669"/>
    <property type="project" value="UniProtKB-SubCell"/>
</dbReference>
<dbReference type="InterPro" id="IPR058625">
    <property type="entry name" value="MdtA-like_BSH"/>
</dbReference>
<dbReference type="Proteomes" id="UP000319040">
    <property type="component" value="Unassembled WGS sequence"/>
</dbReference>
<feature type="domain" description="Multidrug resistance protein MdtA-like beta-barrel" evidence="4">
    <location>
        <begin position="197"/>
        <end position="279"/>
    </location>
</feature>
<proteinExistence type="inferred from homology"/>
<evidence type="ECO:0000313" key="6">
    <source>
        <dbReference type="EMBL" id="SMO64183.1"/>
    </source>
</evidence>
<dbReference type="InterPro" id="IPR058626">
    <property type="entry name" value="MdtA-like_b-barrel"/>
</dbReference>
<dbReference type="Gene3D" id="2.40.30.170">
    <property type="match status" value="1"/>
</dbReference>
<dbReference type="RefSeq" id="WP_142533190.1">
    <property type="nucleotide sequence ID" value="NZ_FXTB01000004.1"/>
</dbReference>
<dbReference type="Pfam" id="PF25967">
    <property type="entry name" value="RND-MFP_C"/>
    <property type="match status" value="1"/>
</dbReference>
<reference evidence="6 7" key="1">
    <citation type="submission" date="2017-05" db="EMBL/GenBank/DDBJ databases">
        <authorList>
            <person name="Varghese N."/>
            <person name="Submissions S."/>
        </authorList>
    </citation>
    <scope>NUCLEOTIDE SEQUENCE [LARGE SCALE GENOMIC DNA]</scope>
    <source>
        <strain evidence="6 7">DSM 27040</strain>
    </source>
</reference>
<dbReference type="Pfam" id="PF25917">
    <property type="entry name" value="BSH_RND"/>
    <property type="match status" value="1"/>
</dbReference>